<accession>A0A2P2LYX4</accession>
<evidence type="ECO:0000313" key="1">
    <source>
        <dbReference type="EMBL" id="MBX23170.1"/>
    </source>
</evidence>
<reference evidence="1" key="1">
    <citation type="submission" date="2018-02" db="EMBL/GenBank/DDBJ databases">
        <title>Rhizophora mucronata_Transcriptome.</title>
        <authorList>
            <person name="Meera S.P."/>
            <person name="Sreeshan A."/>
            <person name="Augustine A."/>
        </authorList>
    </citation>
    <scope>NUCLEOTIDE SEQUENCE</scope>
    <source>
        <tissue evidence="1">Leaf</tissue>
    </source>
</reference>
<name>A0A2P2LYX4_RHIMU</name>
<dbReference type="EMBL" id="GGEC01042686">
    <property type="protein sequence ID" value="MBX23170.1"/>
    <property type="molecule type" value="Transcribed_RNA"/>
</dbReference>
<protein>
    <submittedName>
        <fullName evidence="1">Carboxyl-terminal-processing peptidase 2ic-like</fullName>
    </submittedName>
</protein>
<organism evidence="1">
    <name type="scientific">Rhizophora mucronata</name>
    <name type="common">Asiatic mangrove</name>
    <dbReference type="NCBI Taxonomy" id="61149"/>
    <lineage>
        <taxon>Eukaryota</taxon>
        <taxon>Viridiplantae</taxon>
        <taxon>Streptophyta</taxon>
        <taxon>Embryophyta</taxon>
        <taxon>Tracheophyta</taxon>
        <taxon>Spermatophyta</taxon>
        <taxon>Magnoliopsida</taxon>
        <taxon>eudicotyledons</taxon>
        <taxon>Gunneridae</taxon>
        <taxon>Pentapetalae</taxon>
        <taxon>rosids</taxon>
        <taxon>fabids</taxon>
        <taxon>Malpighiales</taxon>
        <taxon>Rhizophoraceae</taxon>
        <taxon>Rhizophora</taxon>
    </lineage>
</organism>
<sequence>MKNKRLEPIEMYLKEFLNLNADLRCTLEGQHVSDRINATIVANQFSLLGNELVCTHSSLCYFERLKNTVPSK</sequence>
<dbReference type="AlphaFoldDB" id="A0A2P2LYX4"/>
<proteinExistence type="predicted"/>